<name>A0A369KCE4_HYPMA</name>
<reference evidence="1" key="1">
    <citation type="submission" date="2018-04" db="EMBL/GenBank/DDBJ databases">
        <title>Whole genome sequencing of Hypsizygus marmoreus.</title>
        <authorList>
            <person name="Choi I.-G."/>
            <person name="Min B."/>
            <person name="Kim J.-G."/>
            <person name="Kim S."/>
            <person name="Oh Y.-L."/>
            <person name="Kong W.-S."/>
            <person name="Park H."/>
            <person name="Jeong J."/>
            <person name="Song E.-S."/>
        </authorList>
    </citation>
    <scope>NUCLEOTIDE SEQUENCE [LARGE SCALE GENOMIC DNA]</scope>
    <source>
        <strain evidence="1">51987-8</strain>
    </source>
</reference>
<protein>
    <submittedName>
        <fullName evidence="1">Uncharacterized protein</fullName>
    </submittedName>
</protein>
<organism evidence="1 2">
    <name type="scientific">Hypsizygus marmoreus</name>
    <name type="common">White beech mushroom</name>
    <name type="synonym">Agaricus marmoreus</name>
    <dbReference type="NCBI Taxonomy" id="39966"/>
    <lineage>
        <taxon>Eukaryota</taxon>
        <taxon>Fungi</taxon>
        <taxon>Dikarya</taxon>
        <taxon>Basidiomycota</taxon>
        <taxon>Agaricomycotina</taxon>
        <taxon>Agaricomycetes</taxon>
        <taxon>Agaricomycetidae</taxon>
        <taxon>Agaricales</taxon>
        <taxon>Tricholomatineae</taxon>
        <taxon>Lyophyllaceae</taxon>
        <taxon>Hypsizygus</taxon>
    </lineage>
</organism>
<dbReference type="AlphaFoldDB" id="A0A369KCE4"/>
<dbReference type="InParanoid" id="A0A369KCE4"/>
<dbReference type="Proteomes" id="UP000076154">
    <property type="component" value="Unassembled WGS sequence"/>
</dbReference>
<evidence type="ECO:0000313" key="2">
    <source>
        <dbReference type="Proteomes" id="UP000076154"/>
    </source>
</evidence>
<proteinExistence type="predicted"/>
<comment type="caution">
    <text evidence="1">The sequence shown here is derived from an EMBL/GenBank/DDBJ whole genome shotgun (WGS) entry which is preliminary data.</text>
</comment>
<evidence type="ECO:0000313" key="1">
    <source>
        <dbReference type="EMBL" id="RDB29453.1"/>
    </source>
</evidence>
<accession>A0A369KCE4</accession>
<gene>
    <name evidence="1" type="ORF">Hypma_014811</name>
</gene>
<dbReference type="EMBL" id="LUEZ02000010">
    <property type="protein sequence ID" value="RDB29453.1"/>
    <property type="molecule type" value="Genomic_DNA"/>
</dbReference>
<sequence length="135" mass="14394">MPYQLTVSVQHPTHSAVAFATARVACAALPPGRTLKPRPMPLIRGRPAPLAVLTTHLPAVALATPIRRCRPADLRVHTLILVIQWVPRIFTDVAGKDPVWEVDFGRGAVVIVTVSGEGNHEAAEGRAESDVGEGS</sequence>
<keyword evidence="2" id="KW-1185">Reference proteome</keyword>